<dbReference type="EMBL" id="JACHGT010000022">
    <property type="protein sequence ID" value="MBB6039507.1"/>
    <property type="molecule type" value="Genomic_DNA"/>
</dbReference>
<keyword evidence="5" id="KW-0413">Isomerase</keyword>
<dbReference type="CDD" id="cd00317">
    <property type="entry name" value="cyclophilin"/>
    <property type="match status" value="1"/>
</dbReference>
<comment type="function">
    <text evidence="1">PPIases accelerate the folding of proteins. It catalyzes the cis-trans isomerization of proline imidic peptide bonds in oligopeptides.</text>
</comment>
<feature type="compositionally biased region" description="Polar residues" evidence="2">
    <location>
        <begin position="73"/>
        <end position="85"/>
    </location>
</feature>
<evidence type="ECO:0000256" key="1">
    <source>
        <dbReference type="ARBA" id="ARBA00002388"/>
    </source>
</evidence>
<keyword evidence="6" id="KW-1185">Reference proteome</keyword>
<keyword evidence="3" id="KW-0812">Transmembrane</keyword>
<dbReference type="AlphaFoldDB" id="A0A841G1H6"/>
<evidence type="ECO:0000313" key="5">
    <source>
        <dbReference type="EMBL" id="MBB6039507.1"/>
    </source>
</evidence>
<dbReference type="EC" id="5.2.1.8" evidence="5"/>
<sequence length="300" mass="31131">MPSARDKRAAARARLEQRMAEKATAARKRRKIQVTALTALAAVLILGIGALLVVTLVNKDDDSTDTAADSGNCHYSPQQIDGTNPNMVATGTPESTQPAEGTQDFTMQTSRGDITVQLDLKAAPCTSGAFSFLSAGNYYNGSICHRLTTEGLFVLQCGDPSGTGMGGPSFSTPDENLPTADDSGYGAYPAGTVAMAEGQGQDPGSQFFIVYKDTQLPANYTRVGFVTDGLKVVTDVAKKGVNANDPNARGPGDGPPQQTVTIEGTSISDPDPAGVPVNPWTVPADGTSGSPSTKPDEDES</sequence>
<dbReference type="Pfam" id="PF00160">
    <property type="entry name" value="Pro_isomerase"/>
    <property type="match status" value="1"/>
</dbReference>
<dbReference type="RefSeq" id="WP_184792580.1">
    <property type="nucleotide sequence ID" value="NZ_BONT01000084.1"/>
</dbReference>
<dbReference type="Gene3D" id="2.40.100.10">
    <property type="entry name" value="Cyclophilin-like"/>
    <property type="match status" value="1"/>
</dbReference>
<proteinExistence type="predicted"/>
<dbReference type="PANTHER" id="PTHR45625:SF3">
    <property type="entry name" value="PEPTIDYL-PROLYL CIS-TRANS ISOMERASE B-RELATED"/>
    <property type="match status" value="1"/>
</dbReference>
<feature type="region of interest" description="Disordered" evidence="2">
    <location>
        <begin position="241"/>
        <end position="300"/>
    </location>
</feature>
<dbReference type="Proteomes" id="UP000548476">
    <property type="component" value="Unassembled WGS sequence"/>
</dbReference>
<protein>
    <submittedName>
        <fullName evidence="5">Peptidyl-prolyl cis-trans isomerase B (Cyclophilin B)</fullName>
        <ecNumber evidence="5">5.2.1.8</ecNumber>
    </submittedName>
</protein>
<feature type="domain" description="PPIase cyclophilin-type" evidence="4">
    <location>
        <begin position="112"/>
        <end position="267"/>
    </location>
</feature>
<keyword evidence="3" id="KW-1133">Transmembrane helix</keyword>
<dbReference type="SUPFAM" id="SSF50891">
    <property type="entry name" value="Cyclophilin-like"/>
    <property type="match status" value="1"/>
</dbReference>
<reference evidence="5 6" key="1">
    <citation type="submission" date="2020-08" db="EMBL/GenBank/DDBJ databases">
        <title>Genomic Encyclopedia of Type Strains, Phase IV (KMG-IV): sequencing the most valuable type-strain genomes for metagenomic binning, comparative biology and taxonomic classification.</title>
        <authorList>
            <person name="Goeker M."/>
        </authorList>
    </citation>
    <scope>NUCLEOTIDE SEQUENCE [LARGE SCALE GENOMIC DNA]</scope>
    <source>
        <strain evidence="5 6">YIM 65646</strain>
    </source>
</reference>
<evidence type="ECO:0000256" key="3">
    <source>
        <dbReference type="SAM" id="Phobius"/>
    </source>
</evidence>
<dbReference type="InterPro" id="IPR029000">
    <property type="entry name" value="Cyclophilin-like_dom_sf"/>
</dbReference>
<dbReference type="InterPro" id="IPR044666">
    <property type="entry name" value="Cyclophilin_A-like"/>
</dbReference>
<accession>A0A841G1H6</accession>
<gene>
    <name evidence="5" type="ORF">HNR73_007402</name>
</gene>
<feature type="region of interest" description="Disordered" evidence="2">
    <location>
        <begin position="65"/>
        <end position="85"/>
    </location>
</feature>
<keyword evidence="3" id="KW-0472">Membrane</keyword>
<dbReference type="GO" id="GO:0003755">
    <property type="term" value="F:peptidyl-prolyl cis-trans isomerase activity"/>
    <property type="evidence" value="ECO:0007669"/>
    <property type="project" value="UniProtKB-EC"/>
</dbReference>
<feature type="transmembrane region" description="Helical" evidence="3">
    <location>
        <begin position="34"/>
        <end position="57"/>
    </location>
</feature>
<dbReference type="PROSITE" id="PS50072">
    <property type="entry name" value="CSA_PPIASE_2"/>
    <property type="match status" value="1"/>
</dbReference>
<dbReference type="PANTHER" id="PTHR45625">
    <property type="entry name" value="PEPTIDYL-PROLYL CIS-TRANS ISOMERASE-RELATED"/>
    <property type="match status" value="1"/>
</dbReference>
<feature type="compositionally biased region" description="Polar residues" evidence="2">
    <location>
        <begin position="256"/>
        <end position="268"/>
    </location>
</feature>
<name>A0A841G1H6_9ACTN</name>
<comment type="caution">
    <text evidence="5">The sequence shown here is derived from an EMBL/GenBank/DDBJ whole genome shotgun (WGS) entry which is preliminary data.</text>
</comment>
<evidence type="ECO:0000259" key="4">
    <source>
        <dbReference type="PROSITE" id="PS50072"/>
    </source>
</evidence>
<organism evidence="5 6">
    <name type="scientific">Phytomonospora endophytica</name>
    <dbReference type="NCBI Taxonomy" id="714109"/>
    <lineage>
        <taxon>Bacteria</taxon>
        <taxon>Bacillati</taxon>
        <taxon>Actinomycetota</taxon>
        <taxon>Actinomycetes</taxon>
        <taxon>Micromonosporales</taxon>
        <taxon>Micromonosporaceae</taxon>
        <taxon>Phytomonospora</taxon>
    </lineage>
</organism>
<evidence type="ECO:0000313" key="6">
    <source>
        <dbReference type="Proteomes" id="UP000548476"/>
    </source>
</evidence>
<dbReference type="InterPro" id="IPR002130">
    <property type="entry name" value="Cyclophilin-type_PPIase_dom"/>
</dbReference>
<evidence type="ECO:0000256" key="2">
    <source>
        <dbReference type="SAM" id="MobiDB-lite"/>
    </source>
</evidence>